<keyword evidence="13" id="KW-0408">Iron</keyword>
<organism evidence="18 19">
    <name type="scientific">Acer saccharum</name>
    <name type="common">Sugar maple</name>
    <dbReference type="NCBI Taxonomy" id="4024"/>
    <lineage>
        <taxon>Eukaryota</taxon>
        <taxon>Viridiplantae</taxon>
        <taxon>Streptophyta</taxon>
        <taxon>Embryophyta</taxon>
        <taxon>Tracheophyta</taxon>
        <taxon>Spermatophyta</taxon>
        <taxon>Magnoliopsida</taxon>
        <taxon>eudicotyledons</taxon>
        <taxon>Gunneridae</taxon>
        <taxon>Pentapetalae</taxon>
        <taxon>rosids</taxon>
        <taxon>malvids</taxon>
        <taxon>Sapindales</taxon>
        <taxon>Sapindaceae</taxon>
        <taxon>Hippocastanoideae</taxon>
        <taxon>Acereae</taxon>
        <taxon>Acer</taxon>
    </lineage>
</organism>
<evidence type="ECO:0000259" key="17">
    <source>
        <dbReference type="Pfam" id="PF00175"/>
    </source>
</evidence>
<keyword evidence="10" id="KW-0479">Metal-binding</keyword>
<dbReference type="GO" id="GO:0071949">
    <property type="term" value="F:FAD binding"/>
    <property type="evidence" value="ECO:0007669"/>
    <property type="project" value="TreeGrafter"/>
</dbReference>
<dbReference type="PRINTS" id="PR00406">
    <property type="entry name" value="CYTB5RDTASE"/>
</dbReference>
<reference evidence="18" key="1">
    <citation type="journal article" date="2022" name="Plant J.">
        <title>Strategies of tolerance reflected in two North American maple genomes.</title>
        <authorList>
            <person name="McEvoy S.L."/>
            <person name="Sezen U.U."/>
            <person name="Trouern-Trend A."/>
            <person name="McMahon S.M."/>
            <person name="Schaberg P.G."/>
            <person name="Yang J."/>
            <person name="Wegrzyn J.L."/>
            <person name="Swenson N.G."/>
        </authorList>
    </citation>
    <scope>NUCLEOTIDE SEQUENCE</scope>
    <source>
        <strain evidence="18">NS2018</strain>
    </source>
</reference>
<comment type="caution">
    <text evidence="18">The sequence shown here is derived from an EMBL/GenBank/DDBJ whole genome shotgun (WGS) entry which is preliminary data.</text>
</comment>
<proteinExistence type="inferred from homology"/>
<evidence type="ECO:0000256" key="11">
    <source>
        <dbReference type="ARBA" id="ARBA00022827"/>
    </source>
</evidence>
<comment type="cofactor">
    <cofactor evidence="2">
        <name>heme</name>
        <dbReference type="ChEBI" id="CHEBI:30413"/>
    </cofactor>
</comment>
<evidence type="ECO:0000256" key="3">
    <source>
        <dbReference type="ARBA" id="ARBA00001974"/>
    </source>
</evidence>
<evidence type="ECO:0000256" key="8">
    <source>
        <dbReference type="ARBA" id="ARBA00022617"/>
    </source>
</evidence>
<dbReference type="Gene3D" id="3.40.50.80">
    <property type="entry name" value="Nucleotide-binding domain of ferredoxin-NADP reductase (FNR) module"/>
    <property type="match status" value="1"/>
</dbReference>
<dbReference type="GO" id="GO:0009703">
    <property type="term" value="F:nitrate reductase (NADH) activity"/>
    <property type="evidence" value="ECO:0007669"/>
    <property type="project" value="TreeGrafter"/>
</dbReference>
<dbReference type="InterPro" id="IPR039261">
    <property type="entry name" value="FNR_nucleotide-bd"/>
</dbReference>
<comment type="function">
    <text evidence="4">Nitrate reductase is a key enzyme involved in the first step of nitrate assimilation in plants, fungi and bacteria.</text>
</comment>
<accession>A0AA39RWL7</accession>
<keyword evidence="11 16" id="KW-0274">FAD</keyword>
<evidence type="ECO:0000256" key="16">
    <source>
        <dbReference type="PIRSR" id="PIRSR601834-1"/>
    </source>
</evidence>
<comment type="similarity">
    <text evidence="5">Belongs to the nitrate reductase family.</text>
</comment>
<gene>
    <name evidence="18" type="ORF">LWI29_016581</name>
</gene>
<keyword evidence="14" id="KW-0520">NAD</keyword>
<evidence type="ECO:0000256" key="10">
    <source>
        <dbReference type="ARBA" id="ARBA00022723"/>
    </source>
</evidence>
<dbReference type="CDD" id="cd06183">
    <property type="entry name" value="cyt_b5_reduct_like"/>
    <property type="match status" value="1"/>
</dbReference>
<dbReference type="PANTHER" id="PTHR19370">
    <property type="entry name" value="NADH-CYTOCHROME B5 REDUCTASE"/>
    <property type="match status" value="1"/>
</dbReference>
<keyword evidence="9 16" id="KW-0285">Flavoprotein</keyword>
<dbReference type="GO" id="GO:0006809">
    <property type="term" value="P:nitric oxide biosynthetic process"/>
    <property type="evidence" value="ECO:0007669"/>
    <property type="project" value="TreeGrafter"/>
</dbReference>
<comment type="subunit">
    <text evidence="6">Homodimer.</text>
</comment>
<evidence type="ECO:0000256" key="6">
    <source>
        <dbReference type="ARBA" id="ARBA00011738"/>
    </source>
</evidence>
<evidence type="ECO:0000256" key="13">
    <source>
        <dbReference type="ARBA" id="ARBA00023004"/>
    </source>
</evidence>
<dbReference type="InterPro" id="IPR001433">
    <property type="entry name" value="OxRdtase_FAD/NAD-bd"/>
</dbReference>
<reference evidence="18" key="2">
    <citation type="submission" date="2023-06" db="EMBL/GenBank/DDBJ databases">
        <authorList>
            <person name="Swenson N.G."/>
            <person name="Wegrzyn J.L."/>
            <person name="Mcevoy S.L."/>
        </authorList>
    </citation>
    <scope>NUCLEOTIDE SEQUENCE</scope>
    <source>
        <strain evidence="18">NS2018</strain>
        <tissue evidence="18">Leaf</tissue>
    </source>
</reference>
<dbReference type="SUPFAM" id="SSF52343">
    <property type="entry name" value="Ferredoxin reductase-like, C-terminal NADP-linked domain"/>
    <property type="match status" value="1"/>
</dbReference>
<feature type="binding site" evidence="16">
    <location>
        <position position="46"/>
    </location>
    <ligand>
        <name>FAD</name>
        <dbReference type="ChEBI" id="CHEBI:57692"/>
    </ligand>
</feature>
<dbReference type="FunFam" id="3.40.50.80:FF:000025">
    <property type="entry name" value="Nitrate reductase [NADH]"/>
    <property type="match status" value="1"/>
</dbReference>
<dbReference type="PANTHER" id="PTHR19370:SF185">
    <property type="entry name" value="NADH-CYTOCHROME B5 REDUCTASE"/>
    <property type="match status" value="1"/>
</dbReference>
<keyword evidence="7" id="KW-0500">Molybdenum</keyword>
<evidence type="ECO:0000256" key="9">
    <source>
        <dbReference type="ARBA" id="ARBA00022630"/>
    </source>
</evidence>
<keyword evidence="12" id="KW-0560">Oxidoreductase</keyword>
<dbReference type="PRINTS" id="PR00371">
    <property type="entry name" value="FPNCR"/>
</dbReference>
<comment type="cofactor">
    <cofactor evidence="3 16">
        <name>FAD</name>
        <dbReference type="ChEBI" id="CHEBI:57692"/>
    </cofactor>
</comment>
<evidence type="ECO:0000313" key="19">
    <source>
        <dbReference type="Proteomes" id="UP001168877"/>
    </source>
</evidence>
<evidence type="ECO:0000256" key="5">
    <source>
        <dbReference type="ARBA" id="ARBA00006253"/>
    </source>
</evidence>
<protein>
    <recommendedName>
        <fullName evidence="17">Oxidoreductase FAD/NAD(P)-binding domain-containing protein</fullName>
    </recommendedName>
</protein>
<evidence type="ECO:0000256" key="14">
    <source>
        <dbReference type="ARBA" id="ARBA00023027"/>
    </source>
</evidence>
<dbReference type="InterPro" id="IPR001709">
    <property type="entry name" value="Flavoprot_Pyr_Nucl_cyt_Rdtase"/>
</dbReference>
<feature type="domain" description="Oxidoreductase FAD/NAD(P)-binding" evidence="17">
    <location>
        <begin position="38"/>
        <end position="136"/>
    </location>
</feature>
<dbReference type="EMBL" id="JAUESC010000384">
    <property type="protein sequence ID" value="KAK0581662.1"/>
    <property type="molecule type" value="Genomic_DNA"/>
</dbReference>
<evidence type="ECO:0000256" key="4">
    <source>
        <dbReference type="ARBA" id="ARBA00003838"/>
    </source>
</evidence>
<dbReference type="GO" id="GO:0046872">
    <property type="term" value="F:metal ion binding"/>
    <property type="evidence" value="ECO:0007669"/>
    <property type="project" value="UniProtKB-KW"/>
</dbReference>
<dbReference type="AlphaFoldDB" id="A0AA39RWL7"/>
<keyword evidence="8" id="KW-0349">Heme</keyword>
<evidence type="ECO:0000256" key="12">
    <source>
        <dbReference type="ARBA" id="ARBA00023002"/>
    </source>
</evidence>
<dbReference type="GO" id="GO:0042128">
    <property type="term" value="P:nitrate assimilation"/>
    <property type="evidence" value="ECO:0007669"/>
    <property type="project" value="UniProtKB-KW"/>
</dbReference>
<keyword evidence="15" id="KW-0534">Nitrate assimilation</keyword>
<evidence type="ECO:0000256" key="1">
    <source>
        <dbReference type="ARBA" id="ARBA00001924"/>
    </source>
</evidence>
<evidence type="ECO:0000256" key="15">
    <source>
        <dbReference type="ARBA" id="ARBA00023063"/>
    </source>
</evidence>
<dbReference type="Pfam" id="PF00175">
    <property type="entry name" value="NAD_binding_1"/>
    <property type="match status" value="1"/>
</dbReference>
<sequence length="152" mass="17440">MSIDSSLDIEGPVGDIECTGRGNFMVDRKSKFAKKLAMLAGGTGITPIYQVCQAILKDPEDETEMFIVYANRTEEDILLRKELDKWAREHDRMHVWYAVQDSKDGWQYSTGFVMEDIMKEHIPKGSNDTLALACGLNLENRNYDINNYFLMF</sequence>
<evidence type="ECO:0000256" key="2">
    <source>
        <dbReference type="ARBA" id="ARBA00001971"/>
    </source>
</evidence>
<comment type="cofactor">
    <cofactor evidence="1">
        <name>Mo-molybdopterin</name>
        <dbReference type="ChEBI" id="CHEBI:71302"/>
    </cofactor>
</comment>
<name>A0AA39RWL7_ACESA</name>
<keyword evidence="19" id="KW-1185">Reference proteome</keyword>
<dbReference type="Proteomes" id="UP001168877">
    <property type="component" value="Unassembled WGS sequence"/>
</dbReference>
<evidence type="ECO:0000313" key="18">
    <source>
        <dbReference type="EMBL" id="KAK0581662.1"/>
    </source>
</evidence>
<evidence type="ECO:0000256" key="7">
    <source>
        <dbReference type="ARBA" id="ARBA00022505"/>
    </source>
</evidence>
<dbReference type="InterPro" id="IPR001834">
    <property type="entry name" value="CBR-like"/>
</dbReference>